<dbReference type="Gene3D" id="3.30.60.90">
    <property type="match status" value="1"/>
</dbReference>
<evidence type="ECO:0000259" key="5">
    <source>
        <dbReference type="PROSITE" id="PS51184"/>
    </source>
</evidence>
<dbReference type="Gene3D" id="2.60.120.650">
    <property type="entry name" value="Cupin"/>
    <property type="match status" value="1"/>
</dbReference>
<feature type="region of interest" description="Disordered" evidence="4">
    <location>
        <begin position="831"/>
        <end position="886"/>
    </location>
</feature>
<protein>
    <recommendedName>
        <fullName evidence="5">JmjC domain-containing protein</fullName>
    </recommendedName>
</protein>
<accession>A0A1X2HFE7</accession>
<sequence>MAPPAKLISSEKDLPCCFTPAARVHISEFTTADQQIEEDRLRQFVHERCVEKGQPLVIGGLNALPQWNHDGFSLNNLEDLHKDKDLTFLDMKSYDLVQTTLAEYLKSQQAAKDENLSGVGSGNTATALLYGKDLTCPASYQAQLEQLLPSFLLPLGAQDCFASMPKSLRAENLMIYVGGPKTGTPLHRDLCGTYGHNLMLNNENDAYAEWYFVTHEHRERLLQVIQQPKCGLHGTSDKMEAAKSGFIESDRAWVTKSKLSIKRIPTQVVLQRPGDLILIPSLCYHQVRNSGVTTKIAWNRATPHSLYRAFSQQLPIYQSIVRPEVYRCKAMVYHVIRDWTEKFRKAKDLKLEEIRAMLRLEGGLSHFLTACRQLTFIYLEHIVGPDLIEPIPREHVDDIITCAEDKVDPFMLACDFCRGDIFNRYYYCSTCKYELCLNCYSQGRGCPHFYALSLQQSDNPSSDYLLTYADFIDVINAVLTQVEPKAQLFDERILNQLPRSKTYSAATTCRRIEIYRKNNGPFSNWLRCGHCRELHSLRWLYDTYGLSLKAVFSRRHCIDAASPLEDNIVYTCVKCSASCIACSPLVPQLRYKEEKVYYLSPGVEKRNWGGAADTDVPITTTWPRCTTDEIEAMVETEQDEETVQKCLKDYILQVFVDDVPPEKVCCPQVEGAQKMARDLDAAATSTAKKLASMGWMEVKEMLIHAANLRSVMGEDSNILASPYVDLDKVQLDMLLDALCSASIPSPKPPAQPIQPEQTEQIRHEPTEQTEKLDQAGIAVQSTQSMRHLRSLRSLLPRPPAHCHWTQQTGQARQAGLAALTDLSLRTVQQQVQPRQDIPPVEGSQRQQLPIETSVSKRQMDGKDDATDQGSYTRKTKRPNKQYIDYV</sequence>
<dbReference type="PANTHER" id="PTHR12480">
    <property type="entry name" value="ARGININE DEMETHYLASE AND LYSYL-HYDROXYLASE JMJD"/>
    <property type="match status" value="1"/>
</dbReference>
<feature type="compositionally biased region" description="Basic and acidic residues" evidence="4">
    <location>
        <begin position="759"/>
        <end position="771"/>
    </location>
</feature>
<evidence type="ECO:0000256" key="3">
    <source>
        <dbReference type="ARBA" id="ARBA00022833"/>
    </source>
</evidence>
<dbReference type="AlphaFoldDB" id="A0A1X2HFE7"/>
<dbReference type="InterPro" id="IPR050910">
    <property type="entry name" value="JMJD6_ArgDemeth/LysHydrox"/>
</dbReference>
<reference evidence="6 7" key="1">
    <citation type="submission" date="2016-07" db="EMBL/GenBank/DDBJ databases">
        <title>Pervasive Adenine N6-methylation of Active Genes in Fungi.</title>
        <authorList>
            <consortium name="DOE Joint Genome Institute"/>
            <person name="Mondo S.J."/>
            <person name="Dannebaum R.O."/>
            <person name="Kuo R.C."/>
            <person name="Labutti K."/>
            <person name="Haridas S."/>
            <person name="Kuo A."/>
            <person name="Salamov A."/>
            <person name="Ahrendt S.R."/>
            <person name="Lipzen A."/>
            <person name="Sullivan W."/>
            <person name="Andreopoulos W.B."/>
            <person name="Clum A."/>
            <person name="Lindquist E."/>
            <person name="Daum C."/>
            <person name="Ramamoorthy G.K."/>
            <person name="Gryganskyi A."/>
            <person name="Culley D."/>
            <person name="Magnuson J.K."/>
            <person name="James T.Y."/>
            <person name="O'Malley M.A."/>
            <person name="Stajich J.E."/>
            <person name="Spatafora J.W."/>
            <person name="Visel A."/>
            <person name="Grigoriev I.V."/>
        </authorList>
    </citation>
    <scope>NUCLEOTIDE SEQUENCE [LARGE SCALE GENOMIC DNA]</scope>
    <source>
        <strain evidence="6 7">NRRL 2496</strain>
    </source>
</reference>
<dbReference type="PANTHER" id="PTHR12480:SF35">
    <property type="entry name" value="TRANSCRIPTION FACTOR JUMONJI, JMJC DOMAIN-CONTAINING PROTEIN"/>
    <property type="match status" value="1"/>
</dbReference>
<name>A0A1X2HFE7_SYNRA</name>
<keyword evidence="2" id="KW-0863">Zinc-finger</keyword>
<evidence type="ECO:0000313" key="7">
    <source>
        <dbReference type="Proteomes" id="UP000242180"/>
    </source>
</evidence>
<feature type="compositionally biased region" description="Polar residues" evidence="4">
    <location>
        <begin position="843"/>
        <end position="856"/>
    </location>
</feature>
<keyword evidence="1" id="KW-0479">Metal-binding</keyword>
<dbReference type="Proteomes" id="UP000242180">
    <property type="component" value="Unassembled WGS sequence"/>
</dbReference>
<dbReference type="STRING" id="13706.A0A1X2HFE7"/>
<feature type="region of interest" description="Disordered" evidence="4">
    <location>
        <begin position="742"/>
        <end position="771"/>
    </location>
</feature>
<dbReference type="EMBL" id="MCGN01000004">
    <property type="protein sequence ID" value="ORY97630.1"/>
    <property type="molecule type" value="Genomic_DNA"/>
</dbReference>
<dbReference type="GO" id="GO:0005737">
    <property type="term" value="C:cytoplasm"/>
    <property type="evidence" value="ECO:0007669"/>
    <property type="project" value="TreeGrafter"/>
</dbReference>
<evidence type="ECO:0000313" key="6">
    <source>
        <dbReference type="EMBL" id="ORY97630.1"/>
    </source>
</evidence>
<keyword evidence="3" id="KW-0862">Zinc</keyword>
<gene>
    <name evidence="6" type="ORF">BCR43DRAFT_490087</name>
</gene>
<dbReference type="GO" id="GO:0008270">
    <property type="term" value="F:zinc ion binding"/>
    <property type="evidence" value="ECO:0007669"/>
    <property type="project" value="UniProtKB-KW"/>
</dbReference>
<comment type="caution">
    <text evidence="6">The sequence shown here is derived from an EMBL/GenBank/DDBJ whole genome shotgun (WGS) entry which is preliminary data.</text>
</comment>
<evidence type="ECO:0000256" key="4">
    <source>
        <dbReference type="SAM" id="MobiDB-lite"/>
    </source>
</evidence>
<dbReference type="SUPFAM" id="SSF51197">
    <property type="entry name" value="Clavaminate synthase-like"/>
    <property type="match status" value="1"/>
</dbReference>
<evidence type="ECO:0000256" key="1">
    <source>
        <dbReference type="ARBA" id="ARBA00022723"/>
    </source>
</evidence>
<keyword evidence="7" id="KW-1185">Reference proteome</keyword>
<dbReference type="OrthoDB" id="298344at2759"/>
<dbReference type="InterPro" id="IPR003347">
    <property type="entry name" value="JmjC_dom"/>
</dbReference>
<evidence type="ECO:0000256" key="2">
    <source>
        <dbReference type="ARBA" id="ARBA00022771"/>
    </source>
</evidence>
<dbReference type="Pfam" id="PF02373">
    <property type="entry name" value="JmjC"/>
    <property type="match status" value="1"/>
</dbReference>
<proteinExistence type="predicted"/>
<feature type="domain" description="JmjC" evidence="5">
    <location>
        <begin position="142"/>
        <end position="317"/>
    </location>
</feature>
<dbReference type="InParanoid" id="A0A1X2HFE7"/>
<dbReference type="SMART" id="SM00558">
    <property type="entry name" value="JmjC"/>
    <property type="match status" value="1"/>
</dbReference>
<dbReference type="PROSITE" id="PS51184">
    <property type="entry name" value="JMJC"/>
    <property type="match status" value="1"/>
</dbReference>
<dbReference type="InterPro" id="IPR043145">
    <property type="entry name" value="Znf_ZZ_sf"/>
</dbReference>
<organism evidence="6 7">
    <name type="scientific">Syncephalastrum racemosum</name>
    <name type="common">Filamentous fungus</name>
    <dbReference type="NCBI Taxonomy" id="13706"/>
    <lineage>
        <taxon>Eukaryota</taxon>
        <taxon>Fungi</taxon>
        <taxon>Fungi incertae sedis</taxon>
        <taxon>Mucoromycota</taxon>
        <taxon>Mucoromycotina</taxon>
        <taxon>Mucoromycetes</taxon>
        <taxon>Mucorales</taxon>
        <taxon>Syncephalastraceae</taxon>
        <taxon>Syncephalastrum</taxon>
    </lineage>
</organism>